<sequence>MTGLTASIRTAALAATVAGAALAAALAPDAAAAGEEVFRDDFDSGELGGQWTVSNPDPSGFIVEDGQLIVIAGAKGDLAEPEKANIFLLDVPLPDGDWEIEVVYDAEFNTRHENLQFGLYDDAENFLVVSSGLGGRFKYNCALEVGMDDMSRGQLKTNSTTLTDWEACQGKVVDFMQRQGANPRPYKLTLRKKGRSYSATHQFGDELPEEEKPRIVETGAVATLRPPKRIVLAAGQKAEPQGETLFMIDRIVVRKAD</sequence>
<feature type="chain" id="PRO_5046555876" description="DUF1080 domain-containing protein" evidence="1">
    <location>
        <begin position="24"/>
        <end position="257"/>
    </location>
</feature>
<feature type="signal peptide" evidence="1">
    <location>
        <begin position="1"/>
        <end position="23"/>
    </location>
</feature>
<dbReference type="EMBL" id="JBHRTR010000028">
    <property type="protein sequence ID" value="MFC3228344.1"/>
    <property type="molecule type" value="Genomic_DNA"/>
</dbReference>
<accession>A0ABV7L1K3</accession>
<proteinExistence type="predicted"/>
<dbReference type="RefSeq" id="WP_379901367.1">
    <property type="nucleotide sequence ID" value="NZ_JBHRTR010000028.1"/>
</dbReference>
<keyword evidence="1" id="KW-0732">Signal</keyword>
<protein>
    <recommendedName>
        <fullName evidence="4">DUF1080 domain-containing protein</fullName>
    </recommendedName>
</protein>
<gene>
    <name evidence="2" type="ORF">ACFOGJ_13965</name>
</gene>
<organism evidence="2 3">
    <name type="scientific">Marinibaculum pumilum</name>
    <dbReference type="NCBI Taxonomy" id="1766165"/>
    <lineage>
        <taxon>Bacteria</taxon>
        <taxon>Pseudomonadati</taxon>
        <taxon>Pseudomonadota</taxon>
        <taxon>Alphaproteobacteria</taxon>
        <taxon>Rhodospirillales</taxon>
        <taxon>Rhodospirillaceae</taxon>
        <taxon>Marinibaculum</taxon>
    </lineage>
</organism>
<evidence type="ECO:0000313" key="3">
    <source>
        <dbReference type="Proteomes" id="UP001595528"/>
    </source>
</evidence>
<reference evidence="3" key="1">
    <citation type="journal article" date="2019" name="Int. J. Syst. Evol. Microbiol.">
        <title>The Global Catalogue of Microorganisms (GCM) 10K type strain sequencing project: providing services to taxonomists for standard genome sequencing and annotation.</title>
        <authorList>
            <consortium name="The Broad Institute Genomics Platform"/>
            <consortium name="The Broad Institute Genome Sequencing Center for Infectious Disease"/>
            <person name="Wu L."/>
            <person name="Ma J."/>
        </authorList>
    </citation>
    <scope>NUCLEOTIDE SEQUENCE [LARGE SCALE GENOMIC DNA]</scope>
    <source>
        <strain evidence="3">KCTC 42964</strain>
    </source>
</reference>
<evidence type="ECO:0008006" key="4">
    <source>
        <dbReference type="Google" id="ProtNLM"/>
    </source>
</evidence>
<evidence type="ECO:0000256" key="1">
    <source>
        <dbReference type="SAM" id="SignalP"/>
    </source>
</evidence>
<evidence type="ECO:0000313" key="2">
    <source>
        <dbReference type="EMBL" id="MFC3228344.1"/>
    </source>
</evidence>
<comment type="caution">
    <text evidence="2">The sequence shown here is derived from an EMBL/GenBank/DDBJ whole genome shotgun (WGS) entry which is preliminary data.</text>
</comment>
<name>A0ABV7L1K3_9PROT</name>
<keyword evidence="3" id="KW-1185">Reference proteome</keyword>
<dbReference type="Proteomes" id="UP001595528">
    <property type="component" value="Unassembled WGS sequence"/>
</dbReference>